<name>A0ABY2SXA5_9BACI</name>
<dbReference type="Gene3D" id="3.30.300.210">
    <property type="entry name" value="Nutrient germinant receptor protein C, domain 3"/>
    <property type="match status" value="1"/>
</dbReference>
<organism evidence="1 2">
    <name type="scientific">Lysinibacillus tabacifolii</name>
    <dbReference type="NCBI Taxonomy" id="1173107"/>
    <lineage>
        <taxon>Bacteria</taxon>
        <taxon>Bacillati</taxon>
        <taxon>Bacillota</taxon>
        <taxon>Bacilli</taxon>
        <taxon>Bacillales</taxon>
        <taxon>Bacillaceae</taxon>
        <taxon>Lysinibacillus</taxon>
    </lineage>
</organism>
<dbReference type="Proteomes" id="UP000308330">
    <property type="component" value="Unassembled WGS sequence"/>
</dbReference>
<proteinExistence type="predicted"/>
<evidence type="ECO:0000313" key="2">
    <source>
        <dbReference type="Proteomes" id="UP000308330"/>
    </source>
</evidence>
<dbReference type="EMBL" id="SZPT01000002">
    <property type="protein sequence ID" value="TKI47919.1"/>
    <property type="molecule type" value="Genomic_DNA"/>
</dbReference>
<accession>A0ABY2SXA5</accession>
<dbReference type="RefSeq" id="WP_153062814.1">
    <property type="nucleotide sequence ID" value="NZ_SZPT01000002.1"/>
</dbReference>
<protein>
    <recommendedName>
        <fullName evidence="3">Transposase</fullName>
    </recommendedName>
</protein>
<reference evidence="1 2" key="1">
    <citation type="submission" date="2019-04" db="EMBL/GenBank/DDBJ databases">
        <title>Lysinibacillus genome sequencing.</title>
        <authorList>
            <person name="Dunlap C."/>
        </authorList>
    </citation>
    <scope>NUCLEOTIDE SEQUENCE [LARGE SCALE GENOMIC DNA]</scope>
    <source>
        <strain evidence="1 2">KCTC 33042</strain>
    </source>
</reference>
<sequence>MPKTQFFNRKHSTKVSMLSEHFRMYHRGKWTTEKKREIISKVAIDVQVKTSIISTGTLK</sequence>
<keyword evidence="2" id="KW-1185">Reference proteome</keyword>
<evidence type="ECO:0008006" key="3">
    <source>
        <dbReference type="Google" id="ProtNLM"/>
    </source>
</evidence>
<dbReference type="InterPro" id="IPR038501">
    <property type="entry name" value="Spore_GerAC_C_sf"/>
</dbReference>
<gene>
    <name evidence="1" type="ORF">FC748_09755</name>
</gene>
<comment type="caution">
    <text evidence="1">The sequence shown here is derived from an EMBL/GenBank/DDBJ whole genome shotgun (WGS) entry which is preliminary data.</text>
</comment>
<evidence type="ECO:0000313" key="1">
    <source>
        <dbReference type="EMBL" id="TKI47919.1"/>
    </source>
</evidence>